<sequence length="310" mass="35362">MSENERKKGTKGSVSRASQHEDAALKTAMHFFAEELLPFWGIEGKVVGFAPTEQVHLEIQKLYQDTNLIMEDGSWKHFEFQSKNEGLAGLKRFRQYEAAASRQYGVSVTTYVLFSGKIQNPMTEFTEGINTYRIVPLIMSKENADTFLEELIEKKKTGKAITREELVRLTLCPLMGGEMGMKQRLQTAYEITKGETAVTKEEIQKIEAVIYAMADKFLESIDMEEFVEGMKMTRLGEMLVKEGREAGLIEGETKGRKEGRKEGREEGMNEKEAEVIRNLLGVLDDEVLMEKLHISKERLEEVRAQKCEKI</sequence>
<evidence type="ECO:0008006" key="3">
    <source>
        <dbReference type="Google" id="ProtNLM"/>
    </source>
</evidence>
<keyword evidence="2" id="KW-1185">Reference proteome</keyword>
<dbReference type="KEGG" id="blau:DQQ01_01895"/>
<evidence type="ECO:0000313" key="1">
    <source>
        <dbReference type="EMBL" id="AWY97110.1"/>
    </source>
</evidence>
<dbReference type="Proteomes" id="UP000250003">
    <property type="component" value="Chromosome"/>
</dbReference>
<gene>
    <name evidence="1" type="ORF">DQQ01_01895</name>
</gene>
<dbReference type="OrthoDB" id="1730086at2"/>
<proteinExistence type="predicted"/>
<dbReference type="AlphaFoldDB" id="A0A2Z4U7Z8"/>
<protein>
    <recommendedName>
        <fullName evidence="3">Transposase</fullName>
    </recommendedName>
</protein>
<organism evidence="1 2">
    <name type="scientific">Blautia argi</name>
    <dbReference type="NCBI Taxonomy" id="1912897"/>
    <lineage>
        <taxon>Bacteria</taxon>
        <taxon>Bacillati</taxon>
        <taxon>Bacillota</taxon>
        <taxon>Clostridia</taxon>
        <taxon>Lachnospirales</taxon>
        <taxon>Lachnospiraceae</taxon>
        <taxon>Blautia</taxon>
    </lineage>
</organism>
<reference evidence="2" key="1">
    <citation type="submission" date="2018-06" db="EMBL/GenBank/DDBJ databases">
        <title>Description of Blautia argi sp. nov., a new anaerobic isolated from dog feces.</title>
        <authorList>
            <person name="Chang Y.-H."/>
            <person name="Paek J."/>
            <person name="Shin Y."/>
        </authorList>
    </citation>
    <scope>NUCLEOTIDE SEQUENCE [LARGE SCALE GENOMIC DNA]</scope>
    <source>
        <strain evidence="2">KCTC 15426</strain>
    </source>
</reference>
<evidence type="ECO:0000313" key="2">
    <source>
        <dbReference type="Proteomes" id="UP000250003"/>
    </source>
</evidence>
<dbReference type="EMBL" id="CP030280">
    <property type="protein sequence ID" value="AWY97110.1"/>
    <property type="molecule type" value="Genomic_DNA"/>
</dbReference>
<name>A0A2Z4U7Z8_9FIRM</name>
<accession>A0A2Z4U7Z8</accession>
<dbReference type="RefSeq" id="WP_111917951.1">
    <property type="nucleotide sequence ID" value="NZ_CAUWHR010000003.1"/>
</dbReference>